<dbReference type="GO" id="GO:0005506">
    <property type="term" value="F:iron ion binding"/>
    <property type="evidence" value="ECO:0007669"/>
    <property type="project" value="InterPro"/>
</dbReference>
<evidence type="ECO:0000256" key="1">
    <source>
        <dbReference type="ARBA" id="ARBA00001971"/>
    </source>
</evidence>
<keyword evidence="3 8" id="KW-0349">Heme</keyword>
<dbReference type="InterPro" id="IPR036396">
    <property type="entry name" value="Cyt_P450_sf"/>
</dbReference>
<reference evidence="10 11" key="1">
    <citation type="journal article" date="2024" name="J Genomics">
        <title>Draft genome sequencing and assembly of Favolaschia claudopus CIRM-BRFM 2984 isolated from oak limbs.</title>
        <authorList>
            <person name="Navarro D."/>
            <person name="Drula E."/>
            <person name="Chaduli D."/>
            <person name="Cazenave R."/>
            <person name="Ahrendt S."/>
            <person name="Wang J."/>
            <person name="Lipzen A."/>
            <person name="Daum C."/>
            <person name="Barry K."/>
            <person name="Grigoriev I.V."/>
            <person name="Favel A."/>
            <person name="Rosso M.N."/>
            <person name="Martin F."/>
        </authorList>
    </citation>
    <scope>NUCLEOTIDE SEQUENCE [LARGE SCALE GENOMIC DNA]</scope>
    <source>
        <strain evidence="10 11">CIRM-BRFM 2984</strain>
    </source>
</reference>
<evidence type="ECO:0000256" key="7">
    <source>
        <dbReference type="ARBA" id="ARBA00023033"/>
    </source>
</evidence>
<dbReference type="InterPro" id="IPR002401">
    <property type="entry name" value="Cyt_P450_E_grp-I"/>
</dbReference>
<gene>
    <name evidence="10" type="ORF">R3P38DRAFT_2920691</name>
</gene>
<accession>A0AAW0C4H0</accession>
<dbReference type="Pfam" id="PF00067">
    <property type="entry name" value="p450"/>
    <property type="match status" value="1"/>
</dbReference>
<keyword evidence="4 8" id="KW-0479">Metal-binding</keyword>
<proteinExistence type="inferred from homology"/>
<comment type="caution">
    <text evidence="10">The sequence shown here is derived from an EMBL/GenBank/DDBJ whole genome shotgun (WGS) entry which is preliminary data.</text>
</comment>
<comment type="similarity">
    <text evidence="2 9">Belongs to the cytochrome P450 family.</text>
</comment>
<sequence>MDGHLLTPGALFLARSLSKLAVPTGLAYLASSYLEFSSWVCVTAAISASPLLLWVRSVYKNVVEARQIHALGAVRVPEVKGKWPFNLDLILGRLKQGKDGYPFDAVEVMIGRYGRTFNMKIFGENRIMTSNPAHIRCMFATDFEGWEKGDKFRWQMSPLGLGVFMADGDLWKFHRQLTRPFFNRDRITNLEIFSRHCEDALSVLKGAEGAAFDFQDIAFRFTLDSAAEFLLGARVHSLRDNSTKSFGPAITALQHQLAQRSRTAPLWPLFELKRDKTRENLEVIRGFIQPIIKSALEKKQKAEGTSVEPETMLDELVGQTTDPKLILDQTMNILFAGRDTTASTITFLTYCLATHPTFLTRLRTEILDLLGDIRLPTFEDIKQLKLLRAAINETLRLFPPVPGNVRSAVRATTLPPNVPDGKPFYIPKGAKVPFSIMTMHKSKEYWGEDADMWDPDRFLDERSKRLVANPFIFLPFSAGPRICLGQQFAYQEISFFIIRILQTFESIELATDAQPPESLPPASWANGTGRKRFEKIRPKSDLTMAVQGGLWLRLKSRV</sequence>
<dbReference type="GO" id="GO:0020037">
    <property type="term" value="F:heme binding"/>
    <property type="evidence" value="ECO:0007669"/>
    <property type="project" value="InterPro"/>
</dbReference>
<evidence type="ECO:0000313" key="11">
    <source>
        <dbReference type="Proteomes" id="UP001362999"/>
    </source>
</evidence>
<keyword evidence="6 8" id="KW-0408">Iron</keyword>
<dbReference type="GO" id="GO:0004497">
    <property type="term" value="F:monooxygenase activity"/>
    <property type="evidence" value="ECO:0007669"/>
    <property type="project" value="UniProtKB-KW"/>
</dbReference>
<evidence type="ECO:0000256" key="6">
    <source>
        <dbReference type="ARBA" id="ARBA00023004"/>
    </source>
</evidence>
<feature type="binding site" description="axial binding residue" evidence="8">
    <location>
        <position position="483"/>
    </location>
    <ligand>
        <name>heme</name>
        <dbReference type="ChEBI" id="CHEBI:30413"/>
    </ligand>
    <ligandPart>
        <name>Fe</name>
        <dbReference type="ChEBI" id="CHEBI:18248"/>
    </ligandPart>
</feature>
<dbReference type="GO" id="GO:0016705">
    <property type="term" value="F:oxidoreductase activity, acting on paired donors, with incorporation or reduction of molecular oxygen"/>
    <property type="evidence" value="ECO:0007669"/>
    <property type="project" value="InterPro"/>
</dbReference>
<dbReference type="Proteomes" id="UP001362999">
    <property type="component" value="Unassembled WGS sequence"/>
</dbReference>
<dbReference type="InterPro" id="IPR001128">
    <property type="entry name" value="Cyt_P450"/>
</dbReference>
<evidence type="ECO:0000256" key="5">
    <source>
        <dbReference type="ARBA" id="ARBA00023002"/>
    </source>
</evidence>
<dbReference type="PROSITE" id="PS00086">
    <property type="entry name" value="CYTOCHROME_P450"/>
    <property type="match status" value="1"/>
</dbReference>
<evidence type="ECO:0000313" key="10">
    <source>
        <dbReference type="EMBL" id="KAK7033098.1"/>
    </source>
</evidence>
<dbReference type="PANTHER" id="PTHR24287:SF1">
    <property type="entry name" value="P450, PUTATIVE (EUROFUNG)-RELATED"/>
    <property type="match status" value="1"/>
</dbReference>
<name>A0AAW0C4H0_9AGAR</name>
<keyword evidence="5 9" id="KW-0560">Oxidoreductase</keyword>
<keyword evidence="11" id="KW-1185">Reference proteome</keyword>
<dbReference type="Gene3D" id="1.10.630.10">
    <property type="entry name" value="Cytochrome P450"/>
    <property type="match status" value="1"/>
</dbReference>
<dbReference type="InterPro" id="IPR017972">
    <property type="entry name" value="Cyt_P450_CS"/>
</dbReference>
<evidence type="ECO:0000256" key="9">
    <source>
        <dbReference type="RuleBase" id="RU000461"/>
    </source>
</evidence>
<comment type="cofactor">
    <cofactor evidence="1 8">
        <name>heme</name>
        <dbReference type="ChEBI" id="CHEBI:30413"/>
    </cofactor>
</comment>
<organism evidence="10 11">
    <name type="scientific">Favolaschia claudopus</name>
    <dbReference type="NCBI Taxonomy" id="2862362"/>
    <lineage>
        <taxon>Eukaryota</taxon>
        <taxon>Fungi</taxon>
        <taxon>Dikarya</taxon>
        <taxon>Basidiomycota</taxon>
        <taxon>Agaricomycotina</taxon>
        <taxon>Agaricomycetes</taxon>
        <taxon>Agaricomycetidae</taxon>
        <taxon>Agaricales</taxon>
        <taxon>Marasmiineae</taxon>
        <taxon>Mycenaceae</taxon>
        <taxon>Favolaschia</taxon>
    </lineage>
</organism>
<dbReference type="PRINTS" id="PR00385">
    <property type="entry name" value="P450"/>
</dbReference>
<dbReference type="CDD" id="cd11063">
    <property type="entry name" value="CYP52"/>
    <property type="match status" value="1"/>
</dbReference>
<protein>
    <submittedName>
        <fullName evidence="10">Cytochrome P450 monooxygenase</fullName>
    </submittedName>
</protein>
<dbReference type="InterPro" id="IPR047146">
    <property type="entry name" value="Cyt_P450_E_CYP52_fungi"/>
</dbReference>
<dbReference type="AlphaFoldDB" id="A0AAW0C4H0"/>
<dbReference type="SUPFAM" id="SSF48264">
    <property type="entry name" value="Cytochrome P450"/>
    <property type="match status" value="1"/>
</dbReference>
<evidence type="ECO:0000256" key="2">
    <source>
        <dbReference type="ARBA" id="ARBA00010617"/>
    </source>
</evidence>
<dbReference type="PANTHER" id="PTHR24287">
    <property type="entry name" value="P450, PUTATIVE (EUROFUNG)-RELATED"/>
    <property type="match status" value="1"/>
</dbReference>
<dbReference type="PRINTS" id="PR00463">
    <property type="entry name" value="EP450I"/>
</dbReference>
<evidence type="ECO:0000256" key="8">
    <source>
        <dbReference type="PIRSR" id="PIRSR602401-1"/>
    </source>
</evidence>
<dbReference type="EMBL" id="JAWWNJ010000023">
    <property type="protein sequence ID" value="KAK7033098.1"/>
    <property type="molecule type" value="Genomic_DNA"/>
</dbReference>
<evidence type="ECO:0000256" key="4">
    <source>
        <dbReference type="ARBA" id="ARBA00022723"/>
    </source>
</evidence>
<evidence type="ECO:0000256" key="3">
    <source>
        <dbReference type="ARBA" id="ARBA00022617"/>
    </source>
</evidence>
<keyword evidence="7 9" id="KW-0503">Monooxygenase</keyword>